<feature type="domain" description="DUF7894" evidence="1">
    <location>
        <begin position="1"/>
        <end position="251"/>
    </location>
</feature>
<dbReference type="InterPro" id="IPR057216">
    <property type="entry name" value="DUF7894"/>
</dbReference>
<comment type="caution">
    <text evidence="2">The sequence shown here is derived from an EMBL/GenBank/DDBJ whole genome shotgun (WGS) entry which is preliminary data.</text>
</comment>
<evidence type="ECO:0000313" key="2">
    <source>
        <dbReference type="EMBL" id="CAA6675168.1"/>
    </source>
</evidence>
<dbReference type="Pfam" id="PF25428">
    <property type="entry name" value="DUF7894"/>
    <property type="match status" value="1"/>
</dbReference>
<proteinExistence type="predicted"/>
<sequence length="251" mass="27276">MRVARKVVILIGDEGGLGAVISDGLSVRPGSDLSREQSSLQLSLENYGVKDPGVSCSLIHFNDRCGSPQVLIILVPNFEPPVAACAVNEILTTVISENSSELPIIVVPIFQPSLKISQEPKKPKLFDNRVAIFGVEIGLVTDTTQAMLSGIPKPPSSLRLSCETSACLLQMIRVLNIPSLLIGTSIGQPDISAKAEDIQVRIFSILVFLCRSKWIGEFLANCTGLSFSKGKTNWIEREKSRSQEPWRALYG</sequence>
<dbReference type="EMBL" id="CACRZD030000237">
    <property type="protein sequence ID" value="CAA6675168.1"/>
    <property type="molecule type" value="Genomic_DNA"/>
</dbReference>
<dbReference type="PANTHER" id="PTHR37221">
    <property type="entry name" value="OS02G0582400 PROTEIN"/>
    <property type="match status" value="1"/>
</dbReference>
<evidence type="ECO:0000313" key="3">
    <source>
        <dbReference type="Proteomes" id="UP001189122"/>
    </source>
</evidence>
<reference evidence="3" key="1">
    <citation type="journal article" date="2020" name="Sci. Rep.">
        <title>Chromosome-scale genome assembly for the duckweed Spirodela intermedia, integrating cytogenetic maps, PacBio and Oxford Nanopore libraries.</title>
        <authorList>
            <person name="Hoang P.T.N."/>
            <person name="Fiebig A."/>
            <person name="Novak P."/>
            <person name="Macas J."/>
            <person name="Cao H.X."/>
            <person name="Stepanenko A."/>
            <person name="Chen G."/>
            <person name="Borisjuk N."/>
            <person name="Scholz U."/>
            <person name="Schubert I."/>
        </authorList>
    </citation>
    <scope>NUCLEOTIDE SEQUENCE [LARGE SCALE GENOMIC DNA]</scope>
</reference>
<dbReference type="PANTHER" id="PTHR37221:SF1">
    <property type="entry name" value="OS02G0582400 PROTEIN"/>
    <property type="match status" value="1"/>
</dbReference>
<evidence type="ECO:0000259" key="1">
    <source>
        <dbReference type="Pfam" id="PF25428"/>
    </source>
</evidence>
<keyword evidence="3" id="KW-1185">Reference proteome</keyword>
<accession>A0ABN7EBA2</accession>
<name>A0ABN7EBA2_SPIIN</name>
<gene>
    <name evidence="2" type="ORF">SI7747_UN021510</name>
</gene>
<organism evidence="2 3">
    <name type="scientific">Spirodela intermedia</name>
    <name type="common">Intermediate duckweed</name>
    <dbReference type="NCBI Taxonomy" id="51605"/>
    <lineage>
        <taxon>Eukaryota</taxon>
        <taxon>Viridiplantae</taxon>
        <taxon>Streptophyta</taxon>
        <taxon>Embryophyta</taxon>
        <taxon>Tracheophyta</taxon>
        <taxon>Spermatophyta</taxon>
        <taxon>Magnoliopsida</taxon>
        <taxon>Liliopsida</taxon>
        <taxon>Araceae</taxon>
        <taxon>Lemnoideae</taxon>
        <taxon>Spirodela</taxon>
    </lineage>
</organism>
<dbReference type="Proteomes" id="UP001189122">
    <property type="component" value="Unassembled WGS sequence"/>
</dbReference>
<protein>
    <recommendedName>
        <fullName evidence="1">DUF7894 domain-containing protein</fullName>
    </recommendedName>
</protein>